<reference evidence="5" key="1">
    <citation type="submission" date="2020-06" db="EMBL/GenBank/DDBJ databases">
        <authorList>
            <person name="Li T."/>
            <person name="Hu X."/>
            <person name="Zhang T."/>
            <person name="Song X."/>
            <person name="Zhang H."/>
            <person name="Dai N."/>
            <person name="Sheng W."/>
            <person name="Hou X."/>
            <person name="Wei L."/>
        </authorList>
    </citation>
    <scope>NUCLEOTIDE SEQUENCE</scope>
    <source>
        <strain evidence="5">3651</strain>
        <tissue evidence="5">Leaf</tissue>
    </source>
</reference>
<dbReference type="FunFam" id="3.40.1280.10:FF:000027">
    <property type="entry name" value="Putative tRNA/rRNA methyltransferase YsgA"/>
    <property type="match status" value="1"/>
</dbReference>
<keyword evidence="6" id="KW-1185">Reference proteome</keyword>
<comment type="caution">
    <text evidence="5">The sequence shown here is derived from an EMBL/GenBank/DDBJ whole genome shotgun (WGS) entry which is preliminary data.</text>
</comment>
<dbReference type="Proteomes" id="UP001293254">
    <property type="component" value="Unassembled WGS sequence"/>
</dbReference>
<name>A0AAE1XS90_9LAMI</name>
<dbReference type="Gene3D" id="3.40.1280.10">
    <property type="match status" value="1"/>
</dbReference>
<evidence type="ECO:0000259" key="4">
    <source>
        <dbReference type="Pfam" id="PF00588"/>
    </source>
</evidence>
<dbReference type="InterPro" id="IPR029064">
    <property type="entry name" value="Ribosomal_eL30-like_sf"/>
</dbReference>
<dbReference type="PANTHER" id="PTHR43191">
    <property type="entry name" value="RRNA METHYLTRANSFERASE 3"/>
    <property type="match status" value="1"/>
</dbReference>
<evidence type="ECO:0000256" key="2">
    <source>
        <dbReference type="ARBA" id="ARBA00022679"/>
    </source>
</evidence>
<keyword evidence="1 5" id="KW-0489">Methyltransferase</keyword>
<dbReference type="SUPFAM" id="SSF55315">
    <property type="entry name" value="L30e-like"/>
    <property type="match status" value="1"/>
</dbReference>
<dbReference type="GO" id="GO:0006396">
    <property type="term" value="P:RNA processing"/>
    <property type="evidence" value="ECO:0007669"/>
    <property type="project" value="InterPro"/>
</dbReference>
<evidence type="ECO:0000256" key="1">
    <source>
        <dbReference type="ARBA" id="ARBA00022603"/>
    </source>
</evidence>
<dbReference type="SUPFAM" id="SSF75217">
    <property type="entry name" value="alpha/beta knot"/>
    <property type="match status" value="1"/>
</dbReference>
<reference evidence="5" key="2">
    <citation type="journal article" date="2024" name="Plant">
        <title>Genomic evolution and insights into agronomic trait innovations of Sesamum species.</title>
        <authorList>
            <person name="Miao H."/>
            <person name="Wang L."/>
            <person name="Qu L."/>
            <person name="Liu H."/>
            <person name="Sun Y."/>
            <person name="Le M."/>
            <person name="Wang Q."/>
            <person name="Wei S."/>
            <person name="Zheng Y."/>
            <person name="Lin W."/>
            <person name="Duan Y."/>
            <person name="Cao H."/>
            <person name="Xiong S."/>
            <person name="Wang X."/>
            <person name="Wei L."/>
            <person name="Li C."/>
            <person name="Ma Q."/>
            <person name="Ju M."/>
            <person name="Zhao R."/>
            <person name="Li G."/>
            <person name="Mu C."/>
            <person name="Tian Q."/>
            <person name="Mei H."/>
            <person name="Zhang T."/>
            <person name="Gao T."/>
            <person name="Zhang H."/>
        </authorList>
    </citation>
    <scope>NUCLEOTIDE SEQUENCE</scope>
    <source>
        <strain evidence="5">3651</strain>
    </source>
</reference>
<keyword evidence="2" id="KW-0808">Transferase</keyword>
<gene>
    <name evidence="5" type="ORF">Salat_2526600</name>
</gene>
<proteinExistence type="predicted"/>
<dbReference type="CDD" id="cd18095">
    <property type="entry name" value="SpoU-like_rRNA-MTase"/>
    <property type="match status" value="1"/>
</dbReference>
<dbReference type="GO" id="GO:0032259">
    <property type="term" value="P:methylation"/>
    <property type="evidence" value="ECO:0007669"/>
    <property type="project" value="UniProtKB-KW"/>
</dbReference>
<dbReference type="AlphaFoldDB" id="A0AAE1XS90"/>
<dbReference type="InterPro" id="IPR029028">
    <property type="entry name" value="Alpha/beta_knot_MTases"/>
</dbReference>
<protein>
    <submittedName>
        <fullName evidence="5">tRNA/rRNA methyltransferase YsgA</fullName>
    </submittedName>
</protein>
<dbReference type="InterPro" id="IPR051259">
    <property type="entry name" value="rRNA_Methyltransferase"/>
</dbReference>
<feature type="region of interest" description="Disordered" evidence="3">
    <location>
        <begin position="49"/>
        <end position="100"/>
    </location>
</feature>
<dbReference type="Pfam" id="PF00588">
    <property type="entry name" value="SpoU_methylase"/>
    <property type="match status" value="1"/>
</dbReference>
<dbReference type="GO" id="GO:0008173">
    <property type="term" value="F:RNA methyltransferase activity"/>
    <property type="evidence" value="ECO:0007669"/>
    <property type="project" value="InterPro"/>
</dbReference>
<evidence type="ECO:0000313" key="6">
    <source>
        <dbReference type="Proteomes" id="UP001293254"/>
    </source>
</evidence>
<feature type="compositionally biased region" description="Low complexity" evidence="3">
    <location>
        <begin position="50"/>
        <end position="62"/>
    </location>
</feature>
<dbReference type="PANTHER" id="PTHR43191:SF2">
    <property type="entry name" value="RRNA METHYLTRANSFERASE 3, MITOCHONDRIAL"/>
    <property type="match status" value="1"/>
</dbReference>
<evidence type="ECO:0000256" key="3">
    <source>
        <dbReference type="SAM" id="MobiDB-lite"/>
    </source>
</evidence>
<organism evidence="5 6">
    <name type="scientific">Sesamum alatum</name>
    <dbReference type="NCBI Taxonomy" id="300844"/>
    <lineage>
        <taxon>Eukaryota</taxon>
        <taxon>Viridiplantae</taxon>
        <taxon>Streptophyta</taxon>
        <taxon>Embryophyta</taxon>
        <taxon>Tracheophyta</taxon>
        <taxon>Spermatophyta</taxon>
        <taxon>Magnoliopsida</taxon>
        <taxon>eudicotyledons</taxon>
        <taxon>Gunneridae</taxon>
        <taxon>Pentapetalae</taxon>
        <taxon>asterids</taxon>
        <taxon>lamiids</taxon>
        <taxon>Lamiales</taxon>
        <taxon>Pedaliaceae</taxon>
        <taxon>Sesamum</taxon>
    </lineage>
</organism>
<evidence type="ECO:0000313" key="5">
    <source>
        <dbReference type="EMBL" id="KAK4417011.1"/>
    </source>
</evidence>
<sequence>MTLIDTKKETNIQTFTHARRHLPTEGEKQNHNTRMQCLNKFLISTTSLFSANRSPNSRNNSPTFQPRNRTHKNYHNPEVHDDNDSEIAPTKRIPLPPNVKTITSTSNPFVKHCVKLRQSSSYRHFHGLVLVVGTTPIREIYNFHQVWSNRPIIECLFVLDNCRVPEEIDDKAVRVVHVNSEVIRKISGVQSVDSVEVIALVRIPSTFHIVSNNLHEEDCHTFFSFPQRILVLDGIQDPGNLGTLVRSATAFRWDGVFLLPGCCDPFNDKALRACRGACFQMPIVSGNWRHIETLRQEFQLKMLAGHPAMSDDPNPVMKLSKDFADSVADSPLCLVLGSEGAGLSDFSRNACELVTIPMAGEFESLNVSVAGGIFMYMLQHENNKPV</sequence>
<accession>A0AAE1XS90</accession>
<feature type="domain" description="tRNA/rRNA methyltransferase SpoU type" evidence="4">
    <location>
        <begin position="229"/>
        <end position="376"/>
    </location>
</feature>
<dbReference type="Gene3D" id="3.30.1330.30">
    <property type="match status" value="1"/>
</dbReference>
<dbReference type="GO" id="GO:0003723">
    <property type="term" value="F:RNA binding"/>
    <property type="evidence" value="ECO:0007669"/>
    <property type="project" value="InterPro"/>
</dbReference>
<dbReference type="EMBL" id="JACGWO010000010">
    <property type="protein sequence ID" value="KAK4417011.1"/>
    <property type="molecule type" value="Genomic_DNA"/>
</dbReference>
<dbReference type="InterPro" id="IPR029026">
    <property type="entry name" value="tRNA_m1G_MTases_N"/>
</dbReference>
<dbReference type="InterPro" id="IPR001537">
    <property type="entry name" value="SpoU_MeTrfase"/>
</dbReference>